<evidence type="ECO:0000256" key="3">
    <source>
        <dbReference type="ARBA" id="ARBA00021315"/>
    </source>
</evidence>
<dbReference type="GO" id="GO:0006281">
    <property type="term" value="P:DNA repair"/>
    <property type="evidence" value="ECO:0007669"/>
    <property type="project" value="UniProtKB-KW"/>
</dbReference>
<keyword evidence="5 9" id="KW-0227">DNA damage</keyword>
<evidence type="ECO:0000256" key="9">
    <source>
        <dbReference type="PIRNR" id="PIRNR003128"/>
    </source>
</evidence>
<keyword evidence="12" id="KW-1185">Reference proteome</keyword>
<dbReference type="PANTHER" id="PTHR11059:SF0">
    <property type="entry name" value="DNA REPAIR PROTEIN RECN"/>
    <property type="match status" value="1"/>
</dbReference>
<comment type="similarity">
    <text evidence="2 9">Belongs to the RecN family.</text>
</comment>
<evidence type="ECO:0000256" key="5">
    <source>
        <dbReference type="ARBA" id="ARBA00022763"/>
    </source>
</evidence>
<dbReference type="AlphaFoldDB" id="A0A420DLG3"/>
<keyword evidence="6" id="KW-0067">ATP-binding</keyword>
<evidence type="ECO:0000313" key="12">
    <source>
        <dbReference type="Proteomes" id="UP000284892"/>
    </source>
</evidence>
<comment type="function">
    <text evidence="1 9">May be involved in recombinational repair of damaged DNA.</text>
</comment>
<name>A0A420DLG3_9FLAO</name>
<evidence type="ECO:0000259" key="10">
    <source>
        <dbReference type="Pfam" id="PF02463"/>
    </source>
</evidence>
<dbReference type="InterPro" id="IPR004604">
    <property type="entry name" value="DNA_recomb/repair_RecN"/>
</dbReference>
<dbReference type="InterPro" id="IPR003395">
    <property type="entry name" value="RecF/RecN/SMC_N"/>
</dbReference>
<accession>A0A420DLG3</accession>
<evidence type="ECO:0000256" key="8">
    <source>
        <dbReference type="ARBA" id="ARBA00033408"/>
    </source>
</evidence>
<dbReference type="GO" id="GO:0005524">
    <property type="term" value="F:ATP binding"/>
    <property type="evidence" value="ECO:0007669"/>
    <property type="project" value="UniProtKB-KW"/>
</dbReference>
<comment type="caution">
    <text evidence="11">The sequence shown here is derived from an EMBL/GenBank/DDBJ whole genome shotgun (WGS) entry which is preliminary data.</text>
</comment>
<evidence type="ECO:0000256" key="1">
    <source>
        <dbReference type="ARBA" id="ARBA00003618"/>
    </source>
</evidence>
<evidence type="ECO:0000256" key="4">
    <source>
        <dbReference type="ARBA" id="ARBA00022741"/>
    </source>
</evidence>
<dbReference type="GO" id="GO:0006310">
    <property type="term" value="P:DNA recombination"/>
    <property type="evidence" value="ECO:0007669"/>
    <property type="project" value="InterPro"/>
</dbReference>
<dbReference type="Proteomes" id="UP000284892">
    <property type="component" value="Unassembled WGS sequence"/>
</dbReference>
<evidence type="ECO:0000313" key="11">
    <source>
        <dbReference type="EMBL" id="RKE95082.1"/>
    </source>
</evidence>
<dbReference type="SUPFAM" id="SSF52540">
    <property type="entry name" value="P-loop containing nucleoside triphosphate hydrolases"/>
    <property type="match status" value="1"/>
</dbReference>
<dbReference type="NCBIfam" id="TIGR00634">
    <property type="entry name" value="recN"/>
    <property type="match status" value="1"/>
</dbReference>
<dbReference type="GO" id="GO:0043590">
    <property type="term" value="C:bacterial nucleoid"/>
    <property type="evidence" value="ECO:0007669"/>
    <property type="project" value="TreeGrafter"/>
</dbReference>
<dbReference type="PIRSF" id="PIRSF003128">
    <property type="entry name" value="RecN"/>
    <property type="match status" value="1"/>
</dbReference>
<proteinExistence type="inferred from homology"/>
<organism evidence="11 12">
    <name type="scientific">Ichthyenterobacterium magnum</name>
    <dbReference type="NCBI Taxonomy" id="1230530"/>
    <lineage>
        <taxon>Bacteria</taxon>
        <taxon>Pseudomonadati</taxon>
        <taxon>Bacteroidota</taxon>
        <taxon>Flavobacteriia</taxon>
        <taxon>Flavobacteriales</taxon>
        <taxon>Flavobacteriaceae</taxon>
        <taxon>Ichthyenterobacterium</taxon>
    </lineage>
</organism>
<dbReference type="PANTHER" id="PTHR11059">
    <property type="entry name" value="DNA REPAIR PROTEIN RECN"/>
    <property type="match status" value="1"/>
</dbReference>
<feature type="domain" description="RecF/RecN/SMC N-terminal" evidence="10">
    <location>
        <begin position="2"/>
        <end position="507"/>
    </location>
</feature>
<protein>
    <recommendedName>
        <fullName evidence="3 9">DNA repair protein RecN</fullName>
    </recommendedName>
    <alternativeName>
        <fullName evidence="8 9">Recombination protein N</fullName>
    </alternativeName>
</protein>
<dbReference type="GO" id="GO:0009432">
    <property type="term" value="P:SOS response"/>
    <property type="evidence" value="ECO:0007669"/>
    <property type="project" value="TreeGrafter"/>
</dbReference>
<evidence type="ECO:0000256" key="2">
    <source>
        <dbReference type="ARBA" id="ARBA00009441"/>
    </source>
</evidence>
<dbReference type="Pfam" id="PF02463">
    <property type="entry name" value="SMC_N"/>
    <property type="match status" value="1"/>
</dbReference>
<dbReference type="RefSeq" id="WP_120200414.1">
    <property type="nucleotide sequence ID" value="NZ_RAQJ01000002.1"/>
</dbReference>
<evidence type="ECO:0000256" key="7">
    <source>
        <dbReference type="ARBA" id="ARBA00023204"/>
    </source>
</evidence>
<sequence length="550" mass="61514">MLTTLTIKNYALIDDLQVSFNNGLTIITGETGAGKSILLGGLSLILGKRADLSTIKDTSKKCVIEATFDIANYNLKSLFKTEDLDYEALTIIRREILPSGKSRAFINDTPVNLNSLQVLGEHLLDIHSQHQTLQLTNDIFQFQVIDALAKNETVLESYSAKLSQFKTLKSELVMLQNIKAEAIKELDYNTFLLKELEDAKLIDGDLEVLEAEYETLNNIEEIKDKLSASHQLLSSDDIGVITSLTEIKNQLSKLTSYAPHYNSIYERVNSSLIELDDIFADIENLQSQLEADPNRLDVVNSKLQVLHNLFQKHQVSVIAELISIRDTLSNKVFETENLDATLSKKETELESLKKQLEKDAFKLNTNRVKIIPQLIVQLKEILSTLGMPNANFKIELKPSDAFLFNGTDELQFLFSANKGGSFNELKKAASGGELSRIMLAIKLILSKYIQLPTIMFDEIDTGVSGEVSNKMAATMQQMSKTMQVFTITHLPQIAAKGDTHYKVYKEDVDNRTHTQLKQLTSEERIVEIAQMLGGVNISTSAIAHAKQLLN</sequence>
<dbReference type="InterPro" id="IPR027417">
    <property type="entry name" value="P-loop_NTPase"/>
</dbReference>
<keyword evidence="4" id="KW-0547">Nucleotide-binding</keyword>
<dbReference type="OrthoDB" id="9806954at2"/>
<keyword evidence="7 9" id="KW-0234">DNA repair</keyword>
<evidence type="ECO:0000256" key="6">
    <source>
        <dbReference type="ARBA" id="ARBA00022840"/>
    </source>
</evidence>
<gene>
    <name evidence="11" type="ORF">BXY80_1265</name>
</gene>
<dbReference type="CDD" id="cd03241">
    <property type="entry name" value="ABC_RecN"/>
    <property type="match status" value="1"/>
</dbReference>
<reference evidence="11 12" key="1">
    <citation type="submission" date="2018-09" db="EMBL/GenBank/DDBJ databases">
        <title>Genomic Encyclopedia of Archaeal and Bacterial Type Strains, Phase II (KMG-II): from individual species to whole genera.</title>
        <authorList>
            <person name="Goeker M."/>
        </authorList>
    </citation>
    <scope>NUCLEOTIDE SEQUENCE [LARGE SCALE GENOMIC DNA]</scope>
    <source>
        <strain evidence="11 12">DSM 26283</strain>
    </source>
</reference>
<dbReference type="EMBL" id="RAQJ01000002">
    <property type="protein sequence ID" value="RKE95082.1"/>
    <property type="molecule type" value="Genomic_DNA"/>
</dbReference>
<dbReference type="Gene3D" id="3.40.50.300">
    <property type="entry name" value="P-loop containing nucleotide triphosphate hydrolases"/>
    <property type="match status" value="2"/>
</dbReference>